<dbReference type="AlphaFoldDB" id="A0A327L370"/>
<proteinExistence type="inferred from homology"/>
<dbReference type="PIRSF" id="PIRSF006221">
    <property type="entry name" value="Ketosamine-3-kinase"/>
    <property type="match status" value="1"/>
</dbReference>
<dbReference type="EMBL" id="NPEX01000043">
    <property type="protein sequence ID" value="RAI44485.1"/>
    <property type="molecule type" value="Genomic_DNA"/>
</dbReference>
<organism evidence="3 4">
    <name type="scientific">Rhodoplanes roseus</name>
    <dbReference type="NCBI Taxonomy" id="29409"/>
    <lineage>
        <taxon>Bacteria</taxon>
        <taxon>Pseudomonadati</taxon>
        <taxon>Pseudomonadota</taxon>
        <taxon>Alphaproteobacteria</taxon>
        <taxon>Hyphomicrobiales</taxon>
        <taxon>Nitrobacteraceae</taxon>
        <taxon>Rhodoplanes</taxon>
    </lineage>
</organism>
<dbReference type="Gene3D" id="3.30.200.20">
    <property type="entry name" value="Phosphorylase Kinase, domain 1"/>
    <property type="match status" value="1"/>
</dbReference>
<keyword evidence="2 3" id="KW-0808">Transferase</keyword>
<comment type="similarity">
    <text evidence="1 2">Belongs to the fructosamine kinase family.</text>
</comment>
<dbReference type="Pfam" id="PF03881">
    <property type="entry name" value="Fructosamin_kin"/>
    <property type="match status" value="1"/>
</dbReference>
<reference evidence="3 4" key="1">
    <citation type="submission" date="2017-07" db="EMBL/GenBank/DDBJ databases">
        <title>Draft Genome Sequences of Select Purple Nonsulfur Bacteria.</title>
        <authorList>
            <person name="Lasarre B."/>
            <person name="Mckinlay J.B."/>
        </authorList>
    </citation>
    <scope>NUCLEOTIDE SEQUENCE [LARGE SCALE GENOMIC DNA]</scope>
    <source>
        <strain evidence="3 4">DSM 5909</strain>
    </source>
</reference>
<protein>
    <submittedName>
        <fullName evidence="3">Aminoglycoside phosphotransferase</fullName>
    </submittedName>
</protein>
<dbReference type="GO" id="GO:0016301">
    <property type="term" value="F:kinase activity"/>
    <property type="evidence" value="ECO:0007669"/>
    <property type="project" value="UniProtKB-UniRule"/>
</dbReference>
<evidence type="ECO:0000256" key="2">
    <source>
        <dbReference type="PIRNR" id="PIRNR006221"/>
    </source>
</evidence>
<evidence type="ECO:0000313" key="4">
    <source>
        <dbReference type="Proteomes" id="UP000249130"/>
    </source>
</evidence>
<keyword evidence="2" id="KW-0418">Kinase</keyword>
<dbReference type="PANTHER" id="PTHR12149">
    <property type="entry name" value="FRUCTOSAMINE 3 KINASE-RELATED PROTEIN"/>
    <property type="match status" value="1"/>
</dbReference>
<sequence length="268" mass="28106">MSRLAEAGAALLGGTLRNATPLGGGDLSEILHIVLADGRAAVVKGGPAPQTEAAMLRAMALAGAPASAVLAASDTALVIEALPASGSLAAAWADLGRTLARLHATEGERYGWPVDYAFGPVAIPNTPSDDWPVFWGEQRLRVHVPHISGALGRRIEALAADLPNRLPARPRPALLHGDLWAGNVLADGDRVTGLIDPACYHGHGEVDLAMLSLFGQPSAAFFDAYGPLDPGHEERRAIYSLWPALVHVRLFGAGYRSMVERFLVEAGA</sequence>
<dbReference type="RefSeq" id="WP_111418687.1">
    <property type="nucleotide sequence ID" value="NZ_NPEX01000043.1"/>
</dbReference>
<dbReference type="OrthoDB" id="5291879at2"/>
<dbReference type="InterPro" id="IPR016477">
    <property type="entry name" value="Fructo-/Ketosamine-3-kinase"/>
</dbReference>
<dbReference type="Proteomes" id="UP000249130">
    <property type="component" value="Unassembled WGS sequence"/>
</dbReference>
<evidence type="ECO:0000256" key="1">
    <source>
        <dbReference type="ARBA" id="ARBA00009460"/>
    </source>
</evidence>
<gene>
    <name evidence="3" type="ORF">CH341_08880</name>
</gene>
<accession>A0A327L370</accession>
<dbReference type="InterPro" id="IPR011009">
    <property type="entry name" value="Kinase-like_dom_sf"/>
</dbReference>
<comment type="caution">
    <text evidence="3">The sequence shown here is derived from an EMBL/GenBank/DDBJ whole genome shotgun (WGS) entry which is preliminary data.</text>
</comment>
<keyword evidence="4" id="KW-1185">Reference proteome</keyword>
<dbReference type="SUPFAM" id="SSF56112">
    <property type="entry name" value="Protein kinase-like (PK-like)"/>
    <property type="match status" value="1"/>
</dbReference>
<dbReference type="PANTHER" id="PTHR12149:SF8">
    <property type="entry name" value="PROTEIN-RIBULOSAMINE 3-KINASE"/>
    <property type="match status" value="1"/>
</dbReference>
<evidence type="ECO:0000313" key="3">
    <source>
        <dbReference type="EMBL" id="RAI44485.1"/>
    </source>
</evidence>
<dbReference type="Gene3D" id="3.90.1200.10">
    <property type="match status" value="1"/>
</dbReference>
<name>A0A327L370_9BRAD</name>